<accession>A0A6P6AY56</accession>
<protein>
    <submittedName>
        <fullName evidence="3">Uncharacterized protein LOC111313301 isoform X1</fullName>
    </submittedName>
</protein>
<dbReference type="GeneID" id="111313301"/>
<evidence type="ECO:0000313" key="3">
    <source>
        <dbReference type="RefSeq" id="XP_022769700.1"/>
    </source>
</evidence>
<evidence type="ECO:0000313" key="2">
    <source>
        <dbReference type="Proteomes" id="UP000515121"/>
    </source>
</evidence>
<sequence length="230" mass="26707">METTAANTTVGPKQGRKYASEEKEQHSPLSVLDFEYGENSFSSFNQSLAIMERTKQKLMEKIQHLKSLAKVEPVNLEKWMSLEGTGEDGEVDDDDDDEVEEEEETNEVEEKARQLLNRVKGTSSLRICKNICTDKLLLDLFREEIATKWNQTRNEELERDMVRLAKAWIDGEQNETEKWGVGEKKEACVRDMDREGRWSKFLQEEQEDLAWEVESRVMNILVDELLADLL</sequence>
<feature type="compositionally biased region" description="Polar residues" evidence="1">
    <location>
        <begin position="1"/>
        <end position="11"/>
    </location>
</feature>
<feature type="region of interest" description="Disordered" evidence="1">
    <location>
        <begin position="1"/>
        <end position="29"/>
    </location>
</feature>
<reference evidence="3" key="1">
    <citation type="submission" date="2025-08" db="UniProtKB">
        <authorList>
            <consortium name="RefSeq"/>
        </authorList>
    </citation>
    <scope>IDENTIFICATION</scope>
    <source>
        <tissue evidence="3">Fruit stalk</tissue>
    </source>
</reference>
<gene>
    <name evidence="3" type="primary">LOC111313301</name>
</gene>
<organism evidence="2 3">
    <name type="scientific">Durio zibethinus</name>
    <name type="common">Durian</name>
    <dbReference type="NCBI Taxonomy" id="66656"/>
    <lineage>
        <taxon>Eukaryota</taxon>
        <taxon>Viridiplantae</taxon>
        <taxon>Streptophyta</taxon>
        <taxon>Embryophyta</taxon>
        <taxon>Tracheophyta</taxon>
        <taxon>Spermatophyta</taxon>
        <taxon>Magnoliopsida</taxon>
        <taxon>eudicotyledons</taxon>
        <taxon>Gunneridae</taxon>
        <taxon>Pentapetalae</taxon>
        <taxon>rosids</taxon>
        <taxon>malvids</taxon>
        <taxon>Malvales</taxon>
        <taxon>Malvaceae</taxon>
        <taxon>Helicteroideae</taxon>
        <taxon>Durio</taxon>
    </lineage>
</organism>
<dbReference type="PANTHER" id="PTHR33623:SF17">
    <property type="entry name" value="DUF4378 DOMAIN-CONTAINING PROTEIN"/>
    <property type="match status" value="1"/>
</dbReference>
<keyword evidence="2" id="KW-1185">Reference proteome</keyword>
<proteinExistence type="predicted"/>
<feature type="compositionally biased region" description="Acidic residues" evidence="1">
    <location>
        <begin position="85"/>
        <end position="107"/>
    </location>
</feature>
<dbReference type="Proteomes" id="UP000515121">
    <property type="component" value="Unplaced"/>
</dbReference>
<dbReference type="KEGG" id="dzi:111313301"/>
<evidence type="ECO:0000256" key="1">
    <source>
        <dbReference type="SAM" id="MobiDB-lite"/>
    </source>
</evidence>
<feature type="region of interest" description="Disordered" evidence="1">
    <location>
        <begin position="80"/>
        <end position="110"/>
    </location>
</feature>
<dbReference type="PANTHER" id="PTHR33623">
    <property type="entry name" value="OS04G0572500 PROTEIN"/>
    <property type="match status" value="1"/>
</dbReference>
<dbReference type="OrthoDB" id="1669163at2759"/>
<name>A0A6P6AY56_DURZI</name>
<dbReference type="AlphaFoldDB" id="A0A6P6AY56"/>
<dbReference type="RefSeq" id="XP_022769700.1">
    <property type="nucleotide sequence ID" value="XM_022913965.1"/>
</dbReference>